<feature type="compositionally biased region" description="Low complexity" evidence="1">
    <location>
        <begin position="97"/>
        <end position="111"/>
    </location>
</feature>
<feature type="region of interest" description="Disordered" evidence="1">
    <location>
        <begin position="85"/>
        <end position="111"/>
    </location>
</feature>
<proteinExistence type="predicted"/>
<accession>A0A6J6P1N3</accession>
<protein>
    <submittedName>
        <fullName evidence="3">Unannotated protein</fullName>
    </submittedName>
</protein>
<evidence type="ECO:0000259" key="2">
    <source>
        <dbReference type="Pfam" id="PF06259"/>
    </source>
</evidence>
<feature type="compositionally biased region" description="Polar residues" evidence="1">
    <location>
        <begin position="85"/>
        <end position="96"/>
    </location>
</feature>
<gene>
    <name evidence="3" type="ORF">UFOPK2582_00536</name>
</gene>
<evidence type="ECO:0000256" key="1">
    <source>
        <dbReference type="SAM" id="MobiDB-lite"/>
    </source>
</evidence>
<feature type="domain" description="DUF1023" evidence="2">
    <location>
        <begin position="205"/>
        <end position="373"/>
    </location>
</feature>
<dbReference type="SUPFAM" id="SSF53474">
    <property type="entry name" value="alpha/beta-Hydrolases"/>
    <property type="match status" value="1"/>
</dbReference>
<sequence>MSSSAPQQVLGADPEELEHYSANLVAVAARLDRVSRVLAGEVRDTRWTGSAAVTFRCEWRRSYELSLRQVAAALRSGAEQIRGQAQQQRLASSSELQSTASGATTSRGAAQTASQAVPQAVAQAVPQAVGQGGLQNLYQAHRQAIATELQLLRAQRADWLSMSLVGGLLSGIRFLPFDPLQVIDQKVGWLESLAGEQRQFLFFDTTEGGHVAEVFGQLDQARHVTVLVPGVSTDPNDFADPRNLPAARLQRGHSDTAAIQWLGYNPPNNLLQAGFNAGVFSQSSALAGAVALQSFVASLRRSGAQDITVIGHSLGAYLASVAAGTGAGLDADRLVLAGSPGSLRSNVSQLHLHGGAGSDSTVFSMEEGVDPIATGVLGHSMLGWDVADPNFGATNLVDGEGGFGNPLRNHGSYFRDPVSLQSLQAVISGTALR</sequence>
<dbReference type="Pfam" id="PF06259">
    <property type="entry name" value="Abhydrolase_8"/>
    <property type="match status" value="1"/>
</dbReference>
<name>A0A6J6P1N3_9ZZZZ</name>
<dbReference type="InterPro" id="IPR029058">
    <property type="entry name" value="AB_hydrolase_fold"/>
</dbReference>
<dbReference type="EMBL" id="CAEZXS010000045">
    <property type="protein sequence ID" value="CAB4693170.1"/>
    <property type="molecule type" value="Genomic_DNA"/>
</dbReference>
<organism evidence="3">
    <name type="scientific">freshwater metagenome</name>
    <dbReference type="NCBI Taxonomy" id="449393"/>
    <lineage>
        <taxon>unclassified sequences</taxon>
        <taxon>metagenomes</taxon>
        <taxon>ecological metagenomes</taxon>
    </lineage>
</organism>
<dbReference type="AlphaFoldDB" id="A0A6J6P1N3"/>
<dbReference type="InterPro" id="IPR010427">
    <property type="entry name" value="DUF1023"/>
</dbReference>
<evidence type="ECO:0000313" key="3">
    <source>
        <dbReference type="EMBL" id="CAB4693170.1"/>
    </source>
</evidence>
<dbReference type="Gene3D" id="3.40.50.1820">
    <property type="entry name" value="alpha/beta hydrolase"/>
    <property type="match status" value="1"/>
</dbReference>
<reference evidence="3" key="1">
    <citation type="submission" date="2020-05" db="EMBL/GenBank/DDBJ databases">
        <authorList>
            <person name="Chiriac C."/>
            <person name="Salcher M."/>
            <person name="Ghai R."/>
            <person name="Kavagutti S V."/>
        </authorList>
    </citation>
    <scope>NUCLEOTIDE SEQUENCE</scope>
</reference>